<feature type="transmembrane region" description="Helical" evidence="2">
    <location>
        <begin position="194"/>
        <end position="216"/>
    </location>
</feature>
<evidence type="ECO:0000256" key="2">
    <source>
        <dbReference type="SAM" id="Phobius"/>
    </source>
</evidence>
<evidence type="ECO:0000256" key="3">
    <source>
        <dbReference type="SAM" id="SignalP"/>
    </source>
</evidence>
<keyword evidence="3" id="KW-0732">Signal</keyword>
<dbReference type="OMA" id="VHMTSTI"/>
<dbReference type="GeneID" id="71992508"/>
<feature type="signal peptide" evidence="3">
    <location>
        <begin position="1"/>
        <end position="20"/>
    </location>
</feature>
<evidence type="ECO:0000313" key="4">
    <source>
        <dbReference type="EMBL" id="UJO24006.1"/>
    </source>
</evidence>
<organism evidence="4 5">
    <name type="scientific">Passalora fulva</name>
    <name type="common">Tomato leaf mold</name>
    <name type="synonym">Cladosporium fulvum</name>
    <dbReference type="NCBI Taxonomy" id="5499"/>
    <lineage>
        <taxon>Eukaryota</taxon>
        <taxon>Fungi</taxon>
        <taxon>Dikarya</taxon>
        <taxon>Ascomycota</taxon>
        <taxon>Pezizomycotina</taxon>
        <taxon>Dothideomycetes</taxon>
        <taxon>Dothideomycetidae</taxon>
        <taxon>Mycosphaerellales</taxon>
        <taxon>Mycosphaerellaceae</taxon>
        <taxon>Fulvia</taxon>
    </lineage>
</organism>
<feature type="chain" id="PRO_5040511099" evidence="3">
    <location>
        <begin position="21"/>
        <end position="217"/>
    </location>
</feature>
<feature type="region of interest" description="Disordered" evidence="1">
    <location>
        <begin position="84"/>
        <end position="103"/>
    </location>
</feature>
<dbReference type="RefSeq" id="XP_047768372.1">
    <property type="nucleotide sequence ID" value="XM_047911778.1"/>
</dbReference>
<evidence type="ECO:0000256" key="1">
    <source>
        <dbReference type="SAM" id="MobiDB-lite"/>
    </source>
</evidence>
<reference evidence="4" key="2">
    <citation type="journal article" date="2022" name="Microb. Genom.">
        <title>A chromosome-scale genome assembly of the tomato pathogen Cladosporium fulvum reveals a compartmentalized genome architecture and the presence of a dispensable chromosome.</title>
        <authorList>
            <person name="Zaccaron A.Z."/>
            <person name="Chen L.H."/>
            <person name="Samaras A."/>
            <person name="Stergiopoulos I."/>
        </authorList>
    </citation>
    <scope>NUCLEOTIDE SEQUENCE</scope>
    <source>
        <strain evidence="4">Race5_Kim</strain>
    </source>
</reference>
<reference evidence="4" key="1">
    <citation type="submission" date="2021-12" db="EMBL/GenBank/DDBJ databases">
        <authorList>
            <person name="Zaccaron A."/>
            <person name="Stergiopoulos I."/>
        </authorList>
    </citation>
    <scope>NUCLEOTIDE SEQUENCE</scope>
    <source>
        <strain evidence="4">Race5_Kim</strain>
    </source>
</reference>
<accession>A0A9Q8PK49</accession>
<name>A0A9Q8PK49_PASFU</name>
<proteinExistence type="predicted"/>
<feature type="compositionally biased region" description="Low complexity" evidence="1">
    <location>
        <begin position="84"/>
        <end position="98"/>
    </location>
</feature>
<protein>
    <submittedName>
        <fullName evidence="4">Uncharacterized protein</fullName>
    </submittedName>
</protein>
<dbReference type="AlphaFoldDB" id="A0A9Q8PK49"/>
<dbReference type="KEGG" id="ffu:CLAFUR5_12630"/>
<keyword evidence="2" id="KW-1133">Transmembrane helix</keyword>
<keyword evidence="2" id="KW-0812">Transmembrane</keyword>
<sequence length="217" mass="21243">MQNKLITLTAAAAMAGMATAAGNSYKVVYETTTSTKSICPDHAATALSEPITTSTIVYTVTVPAGDCGPTSSASNPVVTETTTITTSREASASSKFSSNEVGPTTGDVIGASSSQLDSTVHMTSTINAASTVTIGADSTTETKAPVATPYAPFPPYSAPGNSSSIIGTGTGTGAIPSGTGAFPLPSGVETFPGGAAAIGMSSILALGAMAAGALFLF</sequence>
<keyword evidence="2" id="KW-0472">Membrane</keyword>
<keyword evidence="5" id="KW-1185">Reference proteome</keyword>
<dbReference type="Proteomes" id="UP000756132">
    <property type="component" value="Chromosome 11"/>
</dbReference>
<gene>
    <name evidence="4" type="ORF">CLAFUR5_12630</name>
</gene>
<dbReference type="EMBL" id="CP090173">
    <property type="protein sequence ID" value="UJO24006.1"/>
    <property type="molecule type" value="Genomic_DNA"/>
</dbReference>
<evidence type="ECO:0000313" key="5">
    <source>
        <dbReference type="Proteomes" id="UP000756132"/>
    </source>
</evidence>
<dbReference type="OrthoDB" id="10654953at2759"/>